<protein>
    <recommendedName>
        <fullName evidence="3">EamA domain-containing protein</fullName>
    </recommendedName>
</protein>
<feature type="transmembrane region" description="Helical" evidence="1">
    <location>
        <begin position="355"/>
        <end position="377"/>
    </location>
</feature>
<dbReference type="OrthoDB" id="74158at2759"/>
<feature type="transmembrane region" description="Helical" evidence="1">
    <location>
        <begin position="247"/>
        <end position="269"/>
    </location>
</feature>
<reference evidence="2" key="1">
    <citation type="submission" date="2013-12" db="EMBL/GenBank/DDBJ databases">
        <title>The Genome Sequence of Aphanomyces invadans NJM9701.</title>
        <authorList>
            <consortium name="The Broad Institute Genomics Platform"/>
            <person name="Russ C."/>
            <person name="Tyler B."/>
            <person name="van West P."/>
            <person name="Dieguez-Uribeondo J."/>
            <person name="Young S.K."/>
            <person name="Zeng Q."/>
            <person name="Gargeya S."/>
            <person name="Fitzgerald M."/>
            <person name="Abouelleil A."/>
            <person name="Alvarado L."/>
            <person name="Chapman S.B."/>
            <person name="Gainer-Dewar J."/>
            <person name="Goldberg J."/>
            <person name="Griggs A."/>
            <person name="Gujja S."/>
            <person name="Hansen M."/>
            <person name="Howarth C."/>
            <person name="Imamovic A."/>
            <person name="Ireland A."/>
            <person name="Larimer J."/>
            <person name="McCowan C."/>
            <person name="Murphy C."/>
            <person name="Pearson M."/>
            <person name="Poon T.W."/>
            <person name="Priest M."/>
            <person name="Roberts A."/>
            <person name="Saif S."/>
            <person name="Shea T."/>
            <person name="Sykes S."/>
            <person name="Wortman J."/>
            <person name="Nusbaum C."/>
            <person name="Birren B."/>
        </authorList>
    </citation>
    <scope>NUCLEOTIDE SEQUENCE [LARGE SCALE GENOMIC DNA]</scope>
    <source>
        <strain evidence="2">NJM9701</strain>
    </source>
</reference>
<evidence type="ECO:0000256" key="1">
    <source>
        <dbReference type="SAM" id="Phobius"/>
    </source>
</evidence>
<dbReference type="EMBL" id="KI913990">
    <property type="protein sequence ID" value="ETV93630.1"/>
    <property type="molecule type" value="Genomic_DNA"/>
</dbReference>
<feature type="transmembrane region" description="Helical" evidence="1">
    <location>
        <begin position="131"/>
        <end position="150"/>
    </location>
</feature>
<dbReference type="PANTHER" id="PTHR22911:SF76">
    <property type="entry name" value="EAMA DOMAIN-CONTAINING PROTEIN"/>
    <property type="match status" value="1"/>
</dbReference>
<keyword evidence="1" id="KW-0472">Membrane</keyword>
<accession>A0A024THI1</accession>
<name>A0A024THI1_9STRA</name>
<feature type="transmembrane region" description="Helical" evidence="1">
    <location>
        <begin position="73"/>
        <end position="93"/>
    </location>
</feature>
<evidence type="ECO:0000313" key="2">
    <source>
        <dbReference type="EMBL" id="ETV93630.1"/>
    </source>
</evidence>
<feature type="transmembrane region" description="Helical" evidence="1">
    <location>
        <begin position="220"/>
        <end position="241"/>
    </location>
</feature>
<sequence>MASTDAGFQLQDEADATAENAVKEIRPSPPRWSYVVLAVAVLAMSTGGIWFALLGTFGTPPLMMACWRLTLTAFLQLFGVAFELHAVNTAGLWRRFRQSGVLLTCSGVALAIHFGSWGWSVSRTTLLDSLLLVSSVPLLLVLIQTVRWLFRRCIRTAPVESHGAAHLHPVTPSSDDVLQGPYVSVAGESPADSMTASQSMSWFQLLCCPLHQLPPTWLEALGALSGFLGVLVLLLLTPVAVEAPNSTAVATVAGNLAALLGAAAIIPYLEVGASCRQFMPLFIYAFPVTLIAAVTLAVASLAFEPTTRVTSVGPTALFGYFGHAERAGYALSAAAVSGIAGHTLMNLAVKYVSPLVVGVAVLWEPLLGSFLGYFANVQGPPDVMSLVATPLLLGGALLVTLGGRGGPWVLPSCRRASVVE</sequence>
<keyword evidence="1" id="KW-0812">Transmembrane</keyword>
<dbReference type="GO" id="GO:0016020">
    <property type="term" value="C:membrane"/>
    <property type="evidence" value="ECO:0007669"/>
    <property type="project" value="TreeGrafter"/>
</dbReference>
<gene>
    <name evidence="2" type="ORF">H310_12411</name>
</gene>
<keyword evidence="1" id="KW-1133">Transmembrane helix</keyword>
<dbReference type="RefSeq" id="XP_008877671.1">
    <property type="nucleotide sequence ID" value="XM_008879449.1"/>
</dbReference>
<evidence type="ECO:0008006" key="3">
    <source>
        <dbReference type="Google" id="ProtNLM"/>
    </source>
</evidence>
<dbReference type="PANTHER" id="PTHR22911">
    <property type="entry name" value="ACYL-MALONYL CONDENSING ENZYME-RELATED"/>
    <property type="match status" value="1"/>
</dbReference>
<proteinExistence type="predicted"/>
<feature type="transmembrane region" description="Helical" evidence="1">
    <location>
        <begin position="383"/>
        <end position="402"/>
    </location>
</feature>
<feature type="transmembrane region" description="Helical" evidence="1">
    <location>
        <begin position="327"/>
        <end position="348"/>
    </location>
</feature>
<dbReference type="GeneID" id="20089461"/>
<dbReference type="eggNOG" id="ENOG502S0MT">
    <property type="taxonomic scope" value="Eukaryota"/>
</dbReference>
<feature type="transmembrane region" description="Helical" evidence="1">
    <location>
        <begin position="32"/>
        <end position="53"/>
    </location>
</feature>
<feature type="transmembrane region" description="Helical" evidence="1">
    <location>
        <begin position="100"/>
        <end position="119"/>
    </location>
</feature>
<dbReference type="AlphaFoldDB" id="A0A024THI1"/>
<feature type="transmembrane region" description="Helical" evidence="1">
    <location>
        <begin position="281"/>
        <end position="303"/>
    </location>
</feature>
<organism evidence="2">
    <name type="scientific">Aphanomyces invadans</name>
    <dbReference type="NCBI Taxonomy" id="157072"/>
    <lineage>
        <taxon>Eukaryota</taxon>
        <taxon>Sar</taxon>
        <taxon>Stramenopiles</taxon>
        <taxon>Oomycota</taxon>
        <taxon>Saprolegniomycetes</taxon>
        <taxon>Saprolegniales</taxon>
        <taxon>Verrucalvaceae</taxon>
        <taxon>Aphanomyces</taxon>
    </lineage>
</organism>
<dbReference type="VEuPathDB" id="FungiDB:H310_12411"/>